<dbReference type="InterPro" id="IPR008266">
    <property type="entry name" value="Tyr_kinase_AS"/>
</dbReference>
<dbReference type="InterPro" id="IPR011009">
    <property type="entry name" value="Kinase-like_dom_sf"/>
</dbReference>
<keyword evidence="4" id="KW-1185">Reference proteome</keyword>
<feature type="region of interest" description="Disordered" evidence="1">
    <location>
        <begin position="1"/>
        <end position="21"/>
    </location>
</feature>
<accession>A0A7X0H8L4</accession>
<dbReference type="Gene3D" id="1.10.510.10">
    <property type="entry name" value="Transferase(Phosphotransferase) domain 1"/>
    <property type="match status" value="1"/>
</dbReference>
<dbReference type="SUPFAM" id="SSF56112">
    <property type="entry name" value="Protein kinase-like (PK-like)"/>
    <property type="match status" value="1"/>
</dbReference>
<dbReference type="AlphaFoldDB" id="A0A7X0H8L4"/>
<feature type="domain" description="Aminoglycoside phosphotransferase" evidence="2">
    <location>
        <begin position="216"/>
        <end position="310"/>
    </location>
</feature>
<sequence>MSILQKISPLSRHMKPSAVGQNADTEKWVRILLEQKLKAEARGRQVGRSSDAEHDGMVDIRLAGPGEPKQPDEVFERLRWGGLFACVDPNPERVGKIMQAYDNKNGFVLEQGFDELWGGPLGLRIPGVTPRAYCFVARKTHLVPPGQVTDRFTFDVKLAEDDSQSSGFCVRKQVPTIDNLSRRLACKYPDLDLIDIRVRAEKLVNEIFPIFLTREAKALDKLQRTLPEAFRTRVPRPLRIVKNDKGFVTRLDMNWLRNGGQPITQIEFARQSLELLSMLHDHAKLMHLDLRPDNLVITPEGVGFIDFGSSAQIDEDLQASPVLHELFDQMMRTSHIQRVLGQMVENGEVTNEALAAVQGKADPSVDTFYLAVQINHPQTNPELERLIDYQPLGESARALESLTASILKPINPGLSDFKTAADILRGVNRIAQRFAG</sequence>
<protein>
    <submittedName>
        <fullName evidence="3">tRNA A-37 threonylcarbamoyl transferase component Bud32</fullName>
    </submittedName>
</protein>
<dbReference type="Pfam" id="PF01636">
    <property type="entry name" value="APH"/>
    <property type="match status" value="1"/>
</dbReference>
<evidence type="ECO:0000259" key="2">
    <source>
        <dbReference type="Pfam" id="PF01636"/>
    </source>
</evidence>
<reference evidence="3 4" key="1">
    <citation type="submission" date="2020-08" db="EMBL/GenBank/DDBJ databases">
        <title>Genomic Encyclopedia of Type Strains, Phase IV (KMG-IV): sequencing the most valuable type-strain genomes for metagenomic binning, comparative biology and taxonomic classification.</title>
        <authorList>
            <person name="Goeker M."/>
        </authorList>
    </citation>
    <scope>NUCLEOTIDE SEQUENCE [LARGE SCALE GENOMIC DNA]</scope>
    <source>
        <strain evidence="3 4">DSM 103725</strain>
    </source>
</reference>
<dbReference type="GO" id="GO:0004672">
    <property type="term" value="F:protein kinase activity"/>
    <property type="evidence" value="ECO:0007669"/>
    <property type="project" value="InterPro"/>
</dbReference>
<evidence type="ECO:0000313" key="4">
    <source>
        <dbReference type="Proteomes" id="UP000541810"/>
    </source>
</evidence>
<evidence type="ECO:0000313" key="3">
    <source>
        <dbReference type="EMBL" id="MBB6429820.1"/>
    </source>
</evidence>
<proteinExistence type="predicted"/>
<dbReference type="InterPro" id="IPR002575">
    <property type="entry name" value="Aminoglycoside_PTrfase"/>
</dbReference>
<comment type="caution">
    <text evidence="3">The sequence shown here is derived from an EMBL/GenBank/DDBJ whole genome shotgun (WGS) entry which is preliminary data.</text>
</comment>
<gene>
    <name evidence="3" type="ORF">HNQ40_001626</name>
</gene>
<name>A0A7X0H8L4_9BACT</name>
<dbReference type="PROSITE" id="PS00109">
    <property type="entry name" value="PROTEIN_KINASE_TYR"/>
    <property type="match status" value="1"/>
</dbReference>
<evidence type="ECO:0000256" key="1">
    <source>
        <dbReference type="SAM" id="MobiDB-lite"/>
    </source>
</evidence>
<keyword evidence="3" id="KW-0808">Transferase</keyword>
<dbReference type="RefSeq" id="WP_184677382.1">
    <property type="nucleotide sequence ID" value="NZ_JACHGY010000001.1"/>
</dbReference>
<dbReference type="Proteomes" id="UP000541810">
    <property type="component" value="Unassembled WGS sequence"/>
</dbReference>
<dbReference type="EMBL" id="JACHGY010000001">
    <property type="protein sequence ID" value="MBB6429820.1"/>
    <property type="molecule type" value="Genomic_DNA"/>
</dbReference>
<organism evidence="3 4">
    <name type="scientific">Algisphaera agarilytica</name>
    <dbReference type="NCBI Taxonomy" id="1385975"/>
    <lineage>
        <taxon>Bacteria</taxon>
        <taxon>Pseudomonadati</taxon>
        <taxon>Planctomycetota</taxon>
        <taxon>Phycisphaerae</taxon>
        <taxon>Phycisphaerales</taxon>
        <taxon>Phycisphaeraceae</taxon>
        <taxon>Algisphaera</taxon>
    </lineage>
</organism>